<evidence type="ECO:0000313" key="2">
    <source>
        <dbReference type="Proteomes" id="UP000054324"/>
    </source>
</evidence>
<proteinExistence type="predicted"/>
<dbReference type="AlphaFoldDB" id="A0A074ZPP7"/>
<dbReference type="RefSeq" id="XP_009170959.1">
    <property type="nucleotide sequence ID" value="XM_009172695.1"/>
</dbReference>
<gene>
    <name evidence="1" type="ORF">T265_07230</name>
</gene>
<organism evidence="1 2">
    <name type="scientific">Opisthorchis viverrini</name>
    <name type="common">Southeast Asian liver fluke</name>
    <dbReference type="NCBI Taxonomy" id="6198"/>
    <lineage>
        <taxon>Eukaryota</taxon>
        <taxon>Metazoa</taxon>
        <taxon>Spiralia</taxon>
        <taxon>Lophotrochozoa</taxon>
        <taxon>Platyhelminthes</taxon>
        <taxon>Trematoda</taxon>
        <taxon>Digenea</taxon>
        <taxon>Opisthorchiida</taxon>
        <taxon>Opisthorchiata</taxon>
        <taxon>Opisthorchiidae</taxon>
        <taxon>Opisthorchis</taxon>
    </lineage>
</organism>
<name>A0A074ZPP7_OPIVI</name>
<protein>
    <submittedName>
        <fullName evidence="1">Uncharacterized protein</fullName>
    </submittedName>
</protein>
<reference evidence="1 2" key="1">
    <citation type="submission" date="2013-11" db="EMBL/GenBank/DDBJ databases">
        <title>Opisthorchis viverrini - life in the bile duct.</title>
        <authorList>
            <person name="Young N.D."/>
            <person name="Nagarajan N."/>
            <person name="Lin S.J."/>
            <person name="Korhonen P.K."/>
            <person name="Jex A.R."/>
            <person name="Hall R.S."/>
            <person name="Safavi-Hemami H."/>
            <person name="Kaewkong W."/>
            <person name="Bertrand D."/>
            <person name="Gao S."/>
            <person name="Seet Q."/>
            <person name="Wongkham S."/>
            <person name="Teh B.T."/>
            <person name="Wongkham C."/>
            <person name="Intapan P.M."/>
            <person name="Maleewong W."/>
            <person name="Yang X."/>
            <person name="Hu M."/>
            <person name="Wang Z."/>
            <person name="Hofmann A."/>
            <person name="Sternberg P.W."/>
            <person name="Tan P."/>
            <person name="Wang J."/>
            <person name="Gasser R.B."/>
        </authorList>
    </citation>
    <scope>NUCLEOTIDE SEQUENCE [LARGE SCALE GENOMIC DNA]</scope>
</reference>
<dbReference type="GeneID" id="20321409"/>
<evidence type="ECO:0000313" key="1">
    <source>
        <dbReference type="EMBL" id="KER25295.1"/>
    </source>
</evidence>
<sequence length="120" mass="13626">MQVMRIDMIFSPVSDSITKTHSSTVSAQKAQAAECAAPGRLMSQSLRYSRYRDTYICTFCNALLIRLLIFDVLHLDACSFSVLLTQQTDLSEWYSTFTQTPLICTSIYSTSRFHNKHSIV</sequence>
<dbReference type="EMBL" id="KL596781">
    <property type="protein sequence ID" value="KER25295.1"/>
    <property type="molecule type" value="Genomic_DNA"/>
</dbReference>
<dbReference type="CTD" id="20321409"/>
<accession>A0A074ZPP7</accession>
<dbReference type="KEGG" id="ovi:T265_07230"/>
<dbReference type="Proteomes" id="UP000054324">
    <property type="component" value="Unassembled WGS sequence"/>
</dbReference>
<keyword evidence="2" id="KW-1185">Reference proteome</keyword>